<dbReference type="RefSeq" id="WP_090397781.1">
    <property type="nucleotide sequence ID" value="NZ_FNEN01000005.1"/>
</dbReference>
<evidence type="ECO:0000256" key="3">
    <source>
        <dbReference type="ARBA" id="ARBA00018029"/>
    </source>
</evidence>
<keyword evidence="15" id="KW-1185">Reference proteome</keyword>
<keyword evidence="6 9" id="KW-0119">Carbohydrate metabolism</keyword>
<dbReference type="FunFam" id="3.20.20.140:FF:000004">
    <property type="entry name" value="N-acetylglucosamine-6-phosphate deacetylase"/>
    <property type="match status" value="1"/>
</dbReference>
<dbReference type="Gene3D" id="3.20.20.140">
    <property type="entry name" value="Metal-dependent hydrolases"/>
    <property type="match status" value="1"/>
</dbReference>
<dbReference type="InterPro" id="IPR006680">
    <property type="entry name" value="Amidohydro-rel"/>
</dbReference>
<dbReference type="GO" id="GO:0008448">
    <property type="term" value="F:N-acetylglucosamine-6-phosphate deacetylase activity"/>
    <property type="evidence" value="ECO:0007669"/>
    <property type="project" value="UniProtKB-EC"/>
</dbReference>
<comment type="catalytic activity">
    <reaction evidence="7">
        <text>N-acetyl-D-glucosamine 6-phosphate + H2O = D-glucosamine 6-phosphate + acetate</text>
        <dbReference type="Rhea" id="RHEA:22936"/>
        <dbReference type="ChEBI" id="CHEBI:15377"/>
        <dbReference type="ChEBI" id="CHEBI:30089"/>
        <dbReference type="ChEBI" id="CHEBI:57513"/>
        <dbReference type="ChEBI" id="CHEBI:58725"/>
        <dbReference type="EC" id="3.5.1.25"/>
    </reaction>
</comment>
<dbReference type="InterPro" id="IPR032466">
    <property type="entry name" value="Metal_Hydrolase"/>
</dbReference>
<feature type="binding site" evidence="12">
    <location>
        <position position="195"/>
    </location>
    <ligand>
        <name>Zn(2+)</name>
        <dbReference type="ChEBI" id="CHEBI:29105"/>
    </ligand>
</feature>
<evidence type="ECO:0000256" key="9">
    <source>
        <dbReference type="PIRNR" id="PIRNR038994"/>
    </source>
</evidence>
<dbReference type="InterPro" id="IPR003764">
    <property type="entry name" value="GlcNAc_6-P_deAcase"/>
</dbReference>
<evidence type="ECO:0000256" key="12">
    <source>
        <dbReference type="PIRSR" id="PIRSR038994-3"/>
    </source>
</evidence>
<name>A0A1G8N2P0_9BACI</name>
<dbReference type="SUPFAM" id="SSF51338">
    <property type="entry name" value="Composite domain of metallo-dependent hydrolases"/>
    <property type="match status" value="1"/>
</dbReference>
<feature type="binding site" evidence="11">
    <location>
        <position position="140"/>
    </location>
    <ligand>
        <name>substrate</name>
    </ligand>
</feature>
<accession>A0A1G8N2P0</accession>
<dbReference type="GO" id="GO:0006046">
    <property type="term" value="P:N-acetylglucosamine catabolic process"/>
    <property type="evidence" value="ECO:0007669"/>
    <property type="project" value="TreeGrafter"/>
</dbReference>
<evidence type="ECO:0000313" key="15">
    <source>
        <dbReference type="Proteomes" id="UP000198853"/>
    </source>
</evidence>
<evidence type="ECO:0000256" key="6">
    <source>
        <dbReference type="ARBA" id="ARBA00023277"/>
    </source>
</evidence>
<comment type="cofactor">
    <cofactor evidence="12">
        <name>a divalent metal cation</name>
        <dbReference type="ChEBI" id="CHEBI:60240"/>
    </cofactor>
    <text evidence="12">Binds 1 divalent metal cation per subunit.</text>
</comment>
<dbReference type="EMBL" id="FNEN01000005">
    <property type="protein sequence ID" value="SDI74433.1"/>
    <property type="molecule type" value="Genomic_DNA"/>
</dbReference>
<sequence>MNYYVKADRFLLEDMETGPAYLQIINGKFGLIRDFPSDEDAKIIDWSGYTIAPGLFDTHIHGGDGVDVMDGDANSIHQLSDHIVASGVTRFLPTTLTSSIEDLENSVGAVRQAVEEGLRGAQSEGVFLEGPFFTEKYKGAQNPAYFLDPDYNIFSKLQDLSGGMIRKIALAPERAGSLEFIQQMVKEGVAVGLAHTDASSACCQKAHAYGASIYVHLFNGMKGLHHREPGVVGAGLNEKEAFTELICDGHHVHPEVVGLVENIKKDKLLLITDCMRAGGKPDGTYMLGEFEIQMEDGVARTESGSLAGSTLRLIDGVKNIHYWANIPLHESWQRASLSPAKSLGLHENLGSIEEGKAADFVVLDKDMNIKTVAINGVEIDKGEKGNVQT</sequence>
<dbReference type="PIRSF" id="PIRSF038994">
    <property type="entry name" value="NagA"/>
    <property type="match status" value="1"/>
</dbReference>
<comment type="similarity">
    <text evidence="1 9">Belongs to the metallo-dependent hydrolases superfamily. NagA family.</text>
</comment>
<feature type="binding site" evidence="12">
    <location>
        <position position="216"/>
    </location>
    <ligand>
        <name>Zn(2+)</name>
        <dbReference type="ChEBI" id="CHEBI:29105"/>
    </ligand>
</feature>
<evidence type="ECO:0000256" key="1">
    <source>
        <dbReference type="ARBA" id="ARBA00010716"/>
    </source>
</evidence>
<protein>
    <recommendedName>
        <fullName evidence="3">N-acetylglucosamine-6-phosphate deacetylase</fullName>
        <ecNumber evidence="2">3.5.1.25</ecNumber>
    </recommendedName>
</protein>
<dbReference type="EC" id="3.5.1.25" evidence="2"/>
<dbReference type="CDD" id="cd00854">
    <property type="entry name" value="NagA"/>
    <property type="match status" value="1"/>
</dbReference>
<dbReference type="GO" id="GO:0046872">
    <property type="term" value="F:metal ion binding"/>
    <property type="evidence" value="ECO:0007669"/>
    <property type="project" value="UniProtKB-KW"/>
</dbReference>
<feature type="binding site" evidence="11">
    <location>
        <begin position="219"/>
        <end position="220"/>
    </location>
    <ligand>
        <name>substrate</name>
    </ligand>
</feature>
<keyword evidence="4 12" id="KW-0479">Metal-binding</keyword>
<evidence type="ECO:0000259" key="13">
    <source>
        <dbReference type="Pfam" id="PF01979"/>
    </source>
</evidence>
<feature type="binding site" evidence="12">
    <location>
        <position position="129"/>
    </location>
    <ligand>
        <name>Zn(2+)</name>
        <dbReference type="ChEBI" id="CHEBI:29105"/>
    </ligand>
</feature>
<keyword evidence="5 9" id="KW-0378">Hydrolase</keyword>
<evidence type="ECO:0000256" key="7">
    <source>
        <dbReference type="ARBA" id="ARBA00047647"/>
    </source>
</evidence>
<gene>
    <name evidence="14" type="ORF">SAMN04488123_105168</name>
</gene>
<feature type="binding site" evidence="11">
    <location>
        <position position="227"/>
    </location>
    <ligand>
        <name>substrate</name>
    </ligand>
</feature>
<evidence type="ECO:0000256" key="4">
    <source>
        <dbReference type="ARBA" id="ARBA00022723"/>
    </source>
</evidence>
<comment type="pathway">
    <text evidence="8">Amino-sugar metabolism; N-acetylneuraminate degradation; D-fructose 6-phosphate from N-acetylneuraminate: step 4/5.</text>
</comment>
<organism evidence="14 15">
    <name type="scientific">Natribacillus halophilus</name>
    <dbReference type="NCBI Taxonomy" id="549003"/>
    <lineage>
        <taxon>Bacteria</taxon>
        <taxon>Bacillati</taxon>
        <taxon>Bacillota</taxon>
        <taxon>Bacilli</taxon>
        <taxon>Bacillales</taxon>
        <taxon>Bacillaceae</taxon>
        <taxon>Natribacillus</taxon>
    </lineage>
</organism>
<dbReference type="Pfam" id="PF01979">
    <property type="entry name" value="Amidohydro_1"/>
    <property type="match status" value="1"/>
</dbReference>
<dbReference type="Gene3D" id="2.30.40.10">
    <property type="entry name" value="Urease, subunit C, domain 1"/>
    <property type="match status" value="1"/>
</dbReference>
<evidence type="ECO:0000256" key="5">
    <source>
        <dbReference type="ARBA" id="ARBA00022801"/>
    </source>
</evidence>
<dbReference type="PANTHER" id="PTHR11113:SF14">
    <property type="entry name" value="N-ACETYLGLUCOSAMINE-6-PHOSPHATE DEACETYLASE"/>
    <property type="match status" value="1"/>
</dbReference>
<dbReference type="InterPro" id="IPR011059">
    <property type="entry name" value="Metal-dep_hydrolase_composite"/>
</dbReference>
<feature type="active site" description="Proton donor/acceptor" evidence="10">
    <location>
        <position position="273"/>
    </location>
</feature>
<proteinExistence type="inferred from homology"/>
<dbReference type="Proteomes" id="UP000198853">
    <property type="component" value="Unassembled WGS sequence"/>
</dbReference>
<dbReference type="OrthoDB" id="9776488at2"/>
<feature type="domain" description="Amidohydrolase-related" evidence="13">
    <location>
        <begin position="51"/>
        <end position="377"/>
    </location>
</feature>
<evidence type="ECO:0000256" key="2">
    <source>
        <dbReference type="ARBA" id="ARBA00011899"/>
    </source>
</evidence>
<dbReference type="AlphaFoldDB" id="A0A1G8N2P0"/>
<evidence type="ECO:0000256" key="8">
    <source>
        <dbReference type="ARBA" id="ARBA00060590"/>
    </source>
</evidence>
<feature type="binding site" evidence="11">
    <location>
        <position position="251"/>
    </location>
    <ligand>
        <name>substrate</name>
    </ligand>
</feature>
<dbReference type="PANTHER" id="PTHR11113">
    <property type="entry name" value="N-ACETYLGLUCOSAMINE-6-PHOSPHATE DEACETYLASE"/>
    <property type="match status" value="1"/>
</dbReference>
<evidence type="ECO:0000256" key="10">
    <source>
        <dbReference type="PIRSR" id="PIRSR038994-1"/>
    </source>
</evidence>
<feature type="binding site" evidence="11">
    <location>
        <begin position="306"/>
        <end position="308"/>
    </location>
    <ligand>
        <name>substrate</name>
    </ligand>
</feature>
<reference evidence="14 15" key="1">
    <citation type="submission" date="2016-10" db="EMBL/GenBank/DDBJ databases">
        <authorList>
            <person name="de Groot N.N."/>
        </authorList>
    </citation>
    <scope>NUCLEOTIDE SEQUENCE [LARGE SCALE GENOMIC DNA]</scope>
    <source>
        <strain evidence="14 15">DSM 21771</strain>
    </source>
</reference>
<dbReference type="SUPFAM" id="SSF51556">
    <property type="entry name" value="Metallo-dependent hydrolases"/>
    <property type="match status" value="1"/>
</dbReference>
<evidence type="ECO:0000256" key="11">
    <source>
        <dbReference type="PIRSR" id="PIRSR038994-2"/>
    </source>
</evidence>
<evidence type="ECO:0000313" key="14">
    <source>
        <dbReference type="EMBL" id="SDI74433.1"/>
    </source>
</evidence>
<dbReference type="NCBIfam" id="TIGR00221">
    <property type="entry name" value="nagA"/>
    <property type="match status" value="1"/>
</dbReference>